<dbReference type="Proteomes" id="UP000003692">
    <property type="component" value="Unassembled WGS sequence"/>
</dbReference>
<dbReference type="HOGENOM" id="CLU_2522289_0_0_6"/>
<comment type="caution">
    <text evidence="1">The sequence shown here is derived from an EMBL/GenBank/DDBJ whole genome shotgun (WGS) entry which is preliminary data.</text>
</comment>
<gene>
    <name evidence="1" type="ORF">EDWATA_02665</name>
</gene>
<name>D4F7D0_EDWTA</name>
<dbReference type="AlphaFoldDB" id="D4F7D0"/>
<proteinExistence type="predicted"/>
<reference evidence="1 2" key="1">
    <citation type="submission" date="2010-02" db="EMBL/GenBank/DDBJ databases">
        <authorList>
            <person name="Weinstock G."/>
            <person name="Sodergren E."/>
            <person name="Clifton S."/>
            <person name="Fulton L."/>
            <person name="Fulton B."/>
            <person name="Courtney L."/>
            <person name="Fronick C."/>
            <person name="Harrison M."/>
            <person name="Strong C."/>
            <person name="Farmer C."/>
            <person name="Delahaunty K."/>
            <person name="Markovic C."/>
            <person name="Hall O."/>
            <person name="Minx P."/>
            <person name="Tomlinson C."/>
            <person name="Mitreva M."/>
            <person name="Nelson J."/>
            <person name="Hou S."/>
            <person name="Wollam A."/>
            <person name="Pepin K.H."/>
            <person name="Johnson M."/>
            <person name="Bhonagiri V."/>
            <person name="Zhang X."/>
            <person name="Suruliraj S."/>
            <person name="Warren W."/>
            <person name="Chinwalla A."/>
            <person name="Mardis E.R."/>
            <person name="Wilson R.K."/>
        </authorList>
    </citation>
    <scope>NUCLEOTIDE SEQUENCE [LARGE SCALE GENOMIC DNA]</scope>
    <source>
        <strain evidence="1 2">ATCC 23685</strain>
    </source>
</reference>
<protein>
    <submittedName>
        <fullName evidence="1">Uncharacterized protein</fullName>
    </submittedName>
</protein>
<accession>D4F7D0</accession>
<organism evidence="1 2">
    <name type="scientific">Edwardsiella tarda ATCC 23685</name>
    <dbReference type="NCBI Taxonomy" id="500638"/>
    <lineage>
        <taxon>Bacteria</taxon>
        <taxon>Pseudomonadati</taxon>
        <taxon>Pseudomonadota</taxon>
        <taxon>Gammaproteobacteria</taxon>
        <taxon>Enterobacterales</taxon>
        <taxon>Hafniaceae</taxon>
        <taxon>Edwardsiella</taxon>
    </lineage>
</organism>
<evidence type="ECO:0000313" key="2">
    <source>
        <dbReference type="Proteomes" id="UP000003692"/>
    </source>
</evidence>
<dbReference type="EMBL" id="ADGK01000232">
    <property type="protein sequence ID" value="EFE22293.1"/>
    <property type="molecule type" value="Genomic_DNA"/>
</dbReference>
<evidence type="ECO:0000313" key="1">
    <source>
        <dbReference type="EMBL" id="EFE22293.1"/>
    </source>
</evidence>
<sequence length="84" mass="9600">MLSLCLTFDQKSGKKRQKINEYCICEPDHGRLNCKSISLRPKNAVAHQQEKLFSERIQSVRCSQEIASDYCLCSFPLSGFILTD</sequence>